<dbReference type="InterPro" id="IPR039424">
    <property type="entry name" value="SBP_5"/>
</dbReference>
<evidence type="ECO:0000256" key="2">
    <source>
        <dbReference type="ARBA" id="ARBA00005695"/>
    </source>
</evidence>
<evidence type="ECO:0000256" key="3">
    <source>
        <dbReference type="ARBA" id="ARBA00022448"/>
    </source>
</evidence>
<comment type="caution">
    <text evidence="7">The sequence shown here is derived from an EMBL/GenBank/DDBJ whole genome shotgun (WGS) entry which is preliminary data.</text>
</comment>
<dbReference type="GO" id="GO:0030313">
    <property type="term" value="C:cell envelope"/>
    <property type="evidence" value="ECO:0007669"/>
    <property type="project" value="UniProtKB-SubCell"/>
</dbReference>
<comment type="subcellular location">
    <subcellularLocation>
        <location evidence="1">Cell envelope</location>
    </subcellularLocation>
</comment>
<proteinExistence type="inferred from homology"/>
<keyword evidence="4 5" id="KW-0732">Signal</keyword>
<dbReference type="GO" id="GO:1904680">
    <property type="term" value="F:peptide transmembrane transporter activity"/>
    <property type="evidence" value="ECO:0007669"/>
    <property type="project" value="TreeGrafter"/>
</dbReference>
<sequence length="530" mass="54646">MSRFSTGSYPAALSLVAVAALALTACSGAGSTTGSSSGGGKTLVVDTSFNLKTADPGREFEPTGQIVDKALYETLLTFEGNDVTKPIPGLASSYEQSADGRTLTLHLRAGAKFSDGSAVTADDVVFSLNRVIALKGNPSFLLDGVTVTKTDASTVTLVSAKSNPALPFILPNPALGIVNAKTVQAHGGSATASDAAEKYLNSASAGSGPYTLSSFNTNTQVVLTKNPKYNGAAKPTYDKIVIRNVQAPTQKLNVQRGDSQVALDLTSDQVKGLGGGLKVSSGASSDVIFLLLNQDTKVSSVTANAKFVEAVRKGIDYKGLLTLGGAGSVQPAGVIPSNFLGALPASQAAGRDLAGAKAALKASGIAKPSVTLGYPSDLTVDGLSLQTLAERIQAQLKEVGIDVTLAPAPTTTELDNYRNGKEQAGLWYWGPDYPDPSDYLVFLPGNLVGLRAGWKAGADNELTALGEKAATTIGDDTRKTQYEEIQTRLNAGGPFIPLMQPSRNTVSAASVTGIAYNPVWTIDVAALGSK</sequence>
<dbReference type="InterPro" id="IPR000914">
    <property type="entry name" value="SBP_5_dom"/>
</dbReference>
<organism evidence="7 8">
    <name type="scientific">Streptomyces adustus</name>
    <dbReference type="NCBI Taxonomy" id="1609272"/>
    <lineage>
        <taxon>Bacteria</taxon>
        <taxon>Bacillati</taxon>
        <taxon>Actinomycetota</taxon>
        <taxon>Actinomycetes</taxon>
        <taxon>Kitasatosporales</taxon>
        <taxon>Streptomycetaceae</taxon>
        <taxon>Streptomyces</taxon>
    </lineage>
</organism>
<dbReference type="GO" id="GO:0043190">
    <property type="term" value="C:ATP-binding cassette (ABC) transporter complex"/>
    <property type="evidence" value="ECO:0007669"/>
    <property type="project" value="InterPro"/>
</dbReference>
<name>A0A5N8VID9_9ACTN</name>
<dbReference type="InterPro" id="IPR030678">
    <property type="entry name" value="Peptide/Ni-bd"/>
</dbReference>
<dbReference type="Pfam" id="PF00496">
    <property type="entry name" value="SBP_bac_5"/>
    <property type="match status" value="1"/>
</dbReference>
<dbReference type="PANTHER" id="PTHR30290">
    <property type="entry name" value="PERIPLASMIC BINDING COMPONENT OF ABC TRANSPORTER"/>
    <property type="match status" value="1"/>
</dbReference>
<comment type="similarity">
    <text evidence="2">Belongs to the bacterial solute-binding protein 5 family.</text>
</comment>
<reference evidence="7 8" key="1">
    <citation type="submission" date="2019-07" db="EMBL/GenBank/DDBJ databases">
        <title>New species of Amycolatopsis and Streptomyces.</title>
        <authorList>
            <person name="Duangmal K."/>
            <person name="Teo W.F.A."/>
            <person name="Lipun K."/>
        </authorList>
    </citation>
    <scope>NUCLEOTIDE SEQUENCE [LARGE SCALE GENOMIC DNA]</scope>
    <source>
        <strain evidence="7 8">NBRC 109810</strain>
    </source>
</reference>
<evidence type="ECO:0000256" key="1">
    <source>
        <dbReference type="ARBA" id="ARBA00004196"/>
    </source>
</evidence>
<dbReference type="Gene3D" id="3.10.105.10">
    <property type="entry name" value="Dipeptide-binding Protein, Domain 3"/>
    <property type="match status" value="1"/>
</dbReference>
<gene>
    <name evidence="7" type="ORF">FNH09_22215</name>
</gene>
<keyword evidence="3" id="KW-0813">Transport</keyword>
<dbReference type="PANTHER" id="PTHR30290:SF10">
    <property type="entry name" value="PERIPLASMIC OLIGOPEPTIDE-BINDING PROTEIN-RELATED"/>
    <property type="match status" value="1"/>
</dbReference>
<dbReference type="OrthoDB" id="9046151at2"/>
<dbReference type="CDD" id="cd08512">
    <property type="entry name" value="PBP2_NikA_DppA_OppA_like_7"/>
    <property type="match status" value="1"/>
</dbReference>
<feature type="chain" id="PRO_5039671321" evidence="5">
    <location>
        <begin position="20"/>
        <end position="530"/>
    </location>
</feature>
<dbReference type="PIRSF" id="PIRSF002741">
    <property type="entry name" value="MppA"/>
    <property type="match status" value="1"/>
</dbReference>
<evidence type="ECO:0000259" key="6">
    <source>
        <dbReference type="Pfam" id="PF00496"/>
    </source>
</evidence>
<dbReference type="Gene3D" id="3.40.190.10">
    <property type="entry name" value="Periplasmic binding protein-like II"/>
    <property type="match status" value="1"/>
</dbReference>
<dbReference type="EMBL" id="VJZD01000090">
    <property type="protein sequence ID" value="MPY33854.1"/>
    <property type="molecule type" value="Genomic_DNA"/>
</dbReference>
<evidence type="ECO:0000313" key="7">
    <source>
        <dbReference type="EMBL" id="MPY33854.1"/>
    </source>
</evidence>
<dbReference type="RefSeq" id="WP_152890694.1">
    <property type="nucleotide sequence ID" value="NZ_VJZD01000090.1"/>
</dbReference>
<dbReference type="GO" id="GO:0015833">
    <property type="term" value="P:peptide transport"/>
    <property type="evidence" value="ECO:0007669"/>
    <property type="project" value="TreeGrafter"/>
</dbReference>
<dbReference type="SUPFAM" id="SSF53850">
    <property type="entry name" value="Periplasmic binding protein-like II"/>
    <property type="match status" value="1"/>
</dbReference>
<dbReference type="Proteomes" id="UP000325849">
    <property type="component" value="Unassembled WGS sequence"/>
</dbReference>
<dbReference type="AlphaFoldDB" id="A0A5N8VID9"/>
<feature type="signal peptide" evidence="5">
    <location>
        <begin position="1"/>
        <end position="19"/>
    </location>
</feature>
<dbReference type="Gene3D" id="3.90.76.10">
    <property type="entry name" value="Dipeptide-binding Protein, Domain 1"/>
    <property type="match status" value="1"/>
</dbReference>
<keyword evidence="8" id="KW-1185">Reference proteome</keyword>
<feature type="domain" description="Solute-binding protein family 5" evidence="6">
    <location>
        <begin position="85"/>
        <end position="442"/>
    </location>
</feature>
<evidence type="ECO:0000256" key="5">
    <source>
        <dbReference type="SAM" id="SignalP"/>
    </source>
</evidence>
<evidence type="ECO:0000313" key="8">
    <source>
        <dbReference type="Proteomes" id="UP000325849"/>
    </source>
</evidence>
<evidence type="ECO:0000256" key="4">
    <source>
        <dbReference type="ARBA" id="ARBA00022729"/>
    </source>
</evidence>
<dbReference type="GO" id="GO:0042597">
    <property type="term" value="C:periplasmic space"/>
    <property type="evidence" value="ECO:0007669"/>
    <property type="project" value="UniProtKB-ARBA"/>
</dbReference>
<accession>A0A5N8VID9</accession>
<dbReference type="PROSITE" id="PS51257">
    <property type="entry name" value="PROKAR_LIPOPROTEIN"/>
    <property type="match status" value="1"/>
</dbReference>
<protein>
    <submittedName>
        <fullName evidence="7">ABC transporter substrate-binding protein</fullName>
    </submittedName>
</protein>